<keyword evidence="2" id="KW-1185">Reference proteome</keyword>
<dbReference type="Gene3D" id="2.30.320.10">
    <property type="entry name" value="YwqG-like"/>
    <property type="match status" value="1"/>
</dbReference>
<evidence type="ECO:0000313" key="2">
    <source>
        <dbReference type="Proteomes" id="UP000603200"/>
    </source>
</evidence>
<evidence type="ECO:0008006" key="3">
    <source>
        <dbReference type="Google" id="ProtNLM"/>
    </source>
</evidence>
<sequence>MILDQVRAEALDRGIPAGDVERWMRLVRPCALLTQGGDGPVVGRFGGPVRLPADVADPRFPLLVTIECSALPAGVTDLPLPSDGKLLLFGFPEPEGSYSMGDVVYVPEGAVTTERPEYPEGYPPDPDSYLGVYESLPDGEVRLTVDVSLPFVGVVELPEAPWMAPLPGHPHAEELAAVWADQWGGAQLLLGGYGTEHSDFAPAATIASFAVDAEKEGHRSGTSSPRAEDWVLLAEVNVDRPGAGATIYWGIQREDLAAQRFDRAHVAVYWNP</sequence>
<proteinExistence type="predicted"/>
<comment type="caution">
    <text evidence="1">The sequence shown here is derived from an EMBL/GenBank/DDBJ whole genome shotgun (WGS) entry which is preliminary data.</text>
</comment>
<name>A0ABQ4A579_9ACTN</name>
<reference evidence="1 2" key="1">
    <citation type="submission" date="2021-01" db="EMBL/GenBank/DDBJ databases">
        <title>Whole genome shotgun sequence of Actinoplanes humidus NBRC 14915.</title>
        <authorList>
            <person name="Komaki H."/>
            <person name="Tamura T."/>
        </authorList>
    </citation>
    <scope>NUCLEOTIDE SEQUENCE [LARGE SCALE GENOMIC DNA]</scope>
    <source>
        <strain evidence="1 2">NBRC 14915</strain>
    </source>
</reference>
<dbReference type="Proteomes" id="UP000603200">
    <property type="component" value="Unassembled WGS sequence"/>
</dbReference>
<protein>
    <recommendedName>
        <fullName evidence="3">DUF1963 domain-containing protein</fullName>
    </recommendedName>
</protein>
<accession>A0ABQ4A579</accession>
<organism evidence="1 2">
    <name type="scientific">Winogradskya humida</name>
    <dbReference type="NCBI Taxonomy" id="113566"/>
    <lineage>
        <taxon>Bacteria</taxon>
        <taxon>Bacillati</taxon>
        <taxon>Actinomycetota</taxon>
        <taxon>Actinomycetes</taxon>
        <taxon>Micromonosporales</taxon>
        <taxon>Micromonosporaceae</taxon>
        <taxon>Winogradskya</taxon>
    </lineage>
</organism>
<gene>
    <name evidence="1" type="ORF">Ahu01nite_090980</name>
</gene>
<dbReference type="EMBL" id="BOMN01000131">
    <property type="protein sequence ID" value="GIE25996.1"/>
    <property type="molecule type" value="Genomic_DNA"/>
</dbReference>
<evidence type="ECO:0000313" key="1">
    <source>
        <dbReference type="EMBL" id="GIE25996.1"/>
    </source>
</evidence>